<evidence type="ECO:0000313" key="2">
    <source>
        <dbReference type="EMBL" id="RMJ07075.1"/>
    </source>
</evidence>
<dbReference type="EMBL" id="NKUJ01000367">
    <property type="protein sequence ID" value="RMJ07075.1"/>
    <property type="molecule type" value="Genomic_DNA"/>
</dbReference>
<evidence type="ECO:0000313" key="3">
    <source>
        <dbReference type="Proteomes" id="UP000277212"/>
    </source>
</evidence>
<name>A0A3M2RQH0_9HYPO</name>
<proteinExistence type="predicted"/>
<reference evidence="2 3" key="1">
    <citation type="submission" date="2017-06" db="EMBL/GenBank/DDBJ databases">
        <title>Comparative genomic analysis of Ambrosia Fusariam Clade fungi.</title>
        <authorList>
            <person name="Stajich J.E."/>
            <person name="Carrillo J."/>
            <person name="Kijimoto T."/>
            <person name="Eskalen A."/>
            <person name="O'Donnell K."/>
            <person name="Kasson M."/>
        </authorList>
    </citation>
    <scope>NUCLEOTIDE SEQUENCE [LARGE SCALE GENOMIC DNA]</scope>
    <source>
        <strain evidence="2">UCR3666</strain>
    </source>
</reference>
<evidence type="ECO:0000256" key="1">
    <source>
        <dbReference type="SAM" id="MobiDB-lite"/>
    </source>
</evidence>
<dbReference type="OrthoDB" id="5137215at2759"/>
<sequence>MAYVPSPVQPIARSPYSMPESPSSMSKTSTLHSVCEKEELKGTCPVHGASQTPHLEKMLQARPRAELQQLTAALNDLADEDRCAKCAVQTITSVLMGYVQDVRWAKKNGKWSKEDKKALKMGIKGLAKGVKADIKNRKAEMKSEMKSH</sequence>
<comment type="caution">
    <text evidence="2">The sequence shown here is derived from an EMBL/GenBank/DDBJ whole genome shotgun (WGS) entry which is preliminary data.</text>
</comment>
<gene>
    <name evidence="2" type="ORF">CDV36_013329</name>
</gene>
<keyword evidence="3" id="KW-1185">Reference proteome</keyword>
<dbReference type="Proteomes" id="UP000277212">
    <property type="component" value="Unassembled WGS sequence"/>
</dbReference>
<feature type="compositionally biased region" description="Low complexity" evidence="1">
    <location>
        <begin position="14"/>
        <end position="28"/>
    </location>
</feature>
<protein>
    <submittedName>
        <fullName evidence="2">Uncharacterized protein</fullName>
    </submittedName>
</protein>
<dbReference type="AlphaFoldDB" id="A0A3M2RQH0"/>
<accession>A0A3M2RQH0</accession>
<organism evidence="2 3">
    <name type="scientific">Fusarium kuroshium</name>
    <dbReference type="NCBI Taxonomy" id="2010991"/>
    <lineage>
        <taxon>Eukaryota</taxon>
        <taxon>Fungi</taxon>
        <taxon>Dikarya</taxon>
        <taxon>Ascomycota</taxon>
        <taxon>Pezizomycotina</taxon>
        <taxon>Sordariomycetes</taxon>
        <taxon>Hypocreomycetidae</taxon>
        <taxon>Hypocreales</taxon>
        <taxon>Nectriaceae</taxon>
        <taxon>Fusarium</taxon>
        <taxon>Fusarium solani species complex</taxon>
    </lineage>
</organism>
<feature type="region of interest" description="Disordered" evidence="1">
    <location>
        <begin position="1"/>
        <end position="28"/>
    </location>
</feature>